<organism evidence="1 2">
    <name type="scientific">Pseudolactococcus laudensis</name>
    <dbReference type="NCBI Taxonomy" id="1494461"/>
    <lineage>
        <taxon>Bacteria</taxon>
        <taxon>Bacillati</taxon>
        <taxon>Bacillota</taxon>
        <taxon>Bacilli</taxon>
        <taxon>Lactobacillales</taxon>
        <taxon>Streptococcaceae</taxon>
        <taxon>Pseudolactococcus</taxon>
    </lineage>
</organism>
<proteinExistence type="predicted"/>
<dbReference type="Proteomes" id="UP000530186">
    <property type="component" value="Unassembled WGS sequence"/>
</dbReference>
<sequence length="93" mass="10979">MKNDEMILDGKDYSLEGLEKFYQDLVRHIKVAYPEIERRMTIVIQAKLITTKLTEEEKSCLEVEWFEIARKIKAVKESIWLLDMNAMPDVSTQ</sequence>
<evidence type="ECO:0000313" key="2">
    <source>
        <dbReference type="Proteomes" id="UP000530186"/>
    </source>
</evidence>
<dbReference type="AlphaFoldDB" id="A0A7V8SJV2"/>
<accession>A0A7V8SJV2</accession>
<reference evidence="1 2" key="1">
    <citation type="submission" date="2020-07" db="EMBL/GenBank/DDBJ databases">
        <authorList>
            <person name="Hilgarth M."/>
            <person name="Werum V."/>
            <person name="Vogel R.F."/>
        </authorList>
    </citation>
    <scope>NUCLEOTIDE SEQUENCE [LARGE SCALE GENOMIC DNA]</scope>
    <source>
        <strain evidence="1 2">DSM 28961</strain>
    </source>
</reference>
<protein>
    <submittedName>
        <fullName evidence="1">Uncharacterized protein</fullName>
    </submittedName>
</protein>
<comment type="caution">
    <text evidence="1">The sequence shown here is derived from an EMBL/GenBank/DDBJ whole genome shotgun (WGS) entry which is preliminary data.</text>
</comment>
<gene>
    <name evidence="1" type="ORF">HZR21_05920</name>
</gene>
<keyword evidence="2" id="KW-1185">Reference proteome</keyword>
<name>A0A7V8SJV2_9LACT</name>
<dbReference type="RefSeq" id="WP_180746866.1">
    <property type="nucleotide sequence ID" value="NZ_CBCRWQ010000009.1"/>
</dbReference>
<evidence type="ECO:0000313" key="1">
    <source>
        <dbReference type="EMBL" id="MBA0016681.1"/>
    </source>
</evidence>
<dbReference type="EMBL" id="JACBNY010000008">
    <property type="protein sequence ID" value="MBA0016681.1"/>
    <property type="molecule type" value="Genomic_DNA"/>
</dbReference>
<dbReference type="GeneID" id="303195048"/>